<evidence type="ECO:0000313" key="2">
    <source>
        <dbReference type="Proteomes" id="UP000830768"/>
    </source>
</evidence>
<sequence>MSDQNQDPGPTMVSSPAAQLYDSLPIPRDSQLIRVLDIPAKSSTANESLTGILRIVNLKDSPKFTALSYVWGKASGKSINCNGYEVEVTDSCFEALSSMREALGSFTIWVDAICINQMDDDEKAAQIPLMGEIYIWAEVAYIWLGPGTVKAKEALDYVKLMTASQEQTQLYKTIRSMTFFKGFSNEDRIRTYTRVSRTLFSASRR</sequence>
<protein>
    <submittedName>
        <fullName evidence="1">Uncharacterized protein</fullName>
    </submittedName>
</protein>
<reference evidence="1" key="1">
    <citation type="submission" date="2021-11" db="EMBL/GenBank/DDBJ databases">
        <title>Fusarium solani-melongenae Genome sequencing and assembly.</title>
        <authorList>
            <person name="Xie S."/>
            <person name="Huang L."/>
            <person name="Zhang X."/>
        </authorList>
    </citation>
    <scope>NUCLEOTIDE SEQUENCE</scope>
    <source>
        <strain evidence="1">CRI 24-3</strain>
    </source>
</reference>
<dbReference type="Proteomes" id="UP000830768">
    <property type="component" value="Chromosome 6"/>
</dbReference>
<gene>
    <name evidence="1" type="ORF">LCI18_007475</name>
</gene>
<dbReference type="EMBL" id="CP090035">
    <property type="protein sequence ID" value="UPK96540.1"/>
    <property type="molecule type" value="Genomic_DNA"/>
</dbReference>
<proteinExistence type="predicted"/>
<name>A0ACD3Z5P7_FUSSC</name>
<keyword evidence="2" id="KW-1185">Reference proteome</keyword>
<organism evidence="1 2">
    <name type="scientific">Fusarium solani subsp. cucurbitae</name>
    <name type="common">Neocosmosporum cucurbitae</name>
    <dbReference type="NCBI Taxonomy" id="2747967"/>
    <lineage>
        <taxon>Eukaryota</taxon>
        <taxon>Fungi</taxon>
        <taxon>Dikarya</taxon>
        <taxon>Ascomycota</taxon>
        <taxon>Pezizomycotina</taxon>
        <taxon>Sordariomycetes</taxon>
        <taxon>Hypocreomycetidae</taxon>
        <taxon>Hypocreales</taxon>
        <taxon>Nectriaceae</taxon>
        <taxon>Fusarium</taxon>
        <taxon>Fusarium solani species complex</taxon>
    </lineage>
</organism>
<accession>A0ACD3Z5P7</accession>
<evidence type="ECO:0000313" key="1">
    <source>
        <dbReference type="EMBL" id="UPK96540.1"/>
    </source>
</evidence>